<dbReference type="EMBL" id="CAJVQA010019164">
    <property type="protein sequence ID" value="CAG8757775.1"/>
    <property type="molecule type" value="Genomic_DNA"/>
</dbReference>
<keyword evidence="2" id="KW-1185">Reference proteome</keyword>
<dbReference type="PANTHER" id="PTHR31424:SF5">
    <property type="entry name" value="APPLE DOMAIN-CONTAINING PROTEIN"/>
    <property type="match status" value="1"/>
</dbReference>
<evidence type="ECO:0000313" key="1">
    <source>
        <dbReference type="EMBL" id="CAG8757775.1"/>
    </source>
</evidence>
<proteinExistence type="predicted"/>
<dbReference type="OrthoDB" id="2433592at2759"/>
<evidence type="ECO:0000313" key="2">
    <source>
        <dbReference type="Proteomes" id="UP000789759"/>
    </source>
</evidence>
<reference evidence="1" key="1">
    <citation type="submission" date="2021-06" db="EMBL/GenBank/DDBJ databases">
        <authorList>
            <person name="Kallberg Y."/>
            <person name="Tangrot J."/>
            <person name="Rosling A."/>
        </authorList>
    </citation>
    <scope>NUCLEOTIDE SEQUENCE</scope>
    <source>
        <strain evidence="1">FL966</strain>
    </source>
</reference>
<sequence>MNKAINNTNIDLDSEELDHINIGTINKVSRSEFIGGQRDFKELLQYIIPHLVQENVLSVDDPTLHIRISGDGRNVGRKVKHVMITFMILNDIKNHHIPNYHHTVILYPRVEKYEPLEFILNLLINDLRDLKNNGLNIANTLWHFGLYFSSNWKFLAICLGLNSANSNHFCAWCLCSKCEIGNIKQDW</sequence>
<dbReference type="AlphaFoldDB" id="A0A9N9J3E7"/>
<accession>A0A9N9J3E7</accession>
<dbReference type="PANTHER" id="PTHR31424">
    <property type="entry name" value="PROTEIN CBG23806"/>
    <property type="match status" value="1"/>
</dbReference>
<comment type="caution">
    <text evidence="1">The sequence shown here is derived from an EMBL/GenBank/DDBJ whole genome shotgun (WGS) entry which is preliminary data.</text>
</comment>
<name>A0A9N9J3E7_9GLOM</name>
<dbReference type="Proteomes" id="UP000789759">
    <property type="component" value="Unassembled WGS sequence"/>
</dbReference>
<organism evidence="1 2">
    <name type="scientific">Cetraspora pellucida</name>
    <dbReference type="NCBI Taxonomy" id="1433469"/>
    <lineage>
        <taxon>Eukaryota</taxon>
        <taxon>Fungi</taxon>
        <taxon>Fungi incertae sedis</taxon>
        <taxon>Mucoromycota</taxon>
        <taxon>Glomeromycotina</taxon>
        <taxon>Glomeromycetes</taxon>
        <taxon>Diversisporales</taxon>
        <taxon>Gigasporaceae</taxon>
        <taxon>Cetraspora</taxon>
    </lineage>
</organism>
<protein>
    <submittedName>
        <fullName evidence="1">13269_t:CDS:1</fullName>
    </submittedName>
</protein>
<gene>
    <name evidence="1" type="ORF">CPELLU_LOCUS15107</name>
</gene>